<evidence type="ECO:0000256" key="6">
    <source>
        <dbReference type="SAM" id="Coils"/>
    </source>
</evidence>
<feature type="coiled-coil region" evidence="6">
    <location>
        <begin position="97"/>
        <end position="287"/>
    </location>
</feature>
<keyword evidence="4" id="KW-0677">Repeat</keyword>
<evidence type="ECO:0000313" key="9">
    <source>
        <dbReference type="Proteomes" id="UP001212841"/>
    </source>
</evidence>
<dbReference type="AlphaFoldDB" id="A0AAD5WYI8"/>
<evidence type="ECO:0000256" key="7">
    <source>
        <dbReference type="SAM" id="MobiDB-lite"/>
    </source>
</evidence>
<organism evidence="8 9">
    <name type="scientific">Rhizophlyctis rosea</name>
    <dbReference type="NCBI Taxonomy" id="64517"/>
    <lineage>
        <taxon>Eukaryota</taxon>
        <taxon>Fungi</taxon>
        <taxon>Fungi incertae sedis</taxon>
        <taxon>Chytridiomycota</taxon>
        <taxon>Chytridiomycota incertae sedis</taxon>
        <taxon>Chytridiomycetes</taxon>
        <taxon>Rhizophlyctidales</taxon>
        <taxon>Rhizophlyctidaceae</taxon>
        <taxon>Rhizophlyctis</taxon>
    </lineage>
</organism>
<keyword evidence="2" id="KW-0963">Cytoplasm</keyword>
<dbReference type="GO" id="GO:0046872">
    <property type="term" value="F:metal ion binding"/>
    <property type="evidence" value="ECO:0007669"/>
    <property type="project" value="UniProtKB-KW"/>
</dbReference>
<reference evidence="8" key="1">
    <citation type="submission" date="2020-05" db="EMBL/GenBank/DDBJ databases">
        <title>Phylogenomic resolution of chytrid fungi.</title>
        <authorList>
            <person name="Stajich J.E."/>
            <person name="Amses K."/>
            <person name="Simmons R."/>
            <person name="Seto K."/>
            <person name="Myers J."/>
            <person name="Bonds A."/>
            <person name="Quandt C.A."/>
            <person name="Barry K."/>
            <person name="Liu P."/>
            <person name="Grigoriev I."/>
            <person name="Longcore J.E."/>
            <person name="James T.Y."/>
        </authorList>
    </citation>
    <scope>NUCLEOTIDE SEQUENCE</scope>
    <source>
        <strain evidence="8">JEL0318</strain>
    </source>
</reference>
<keyword evidence="5" id="KW-0106">Calcium</keyword>
<accession>A0AAD5WYI8</accession>
<dbReference type="PANTHER" id="PTHR46212:SF3">
    <property type="entry name" value="GH27120P"/>
    <property type="match status" value="1"/>
</dbReference>
<evidence type="ECO:0000313" key="8">
    <source>
        <dbReference type="EMBL" id="KAJ3041683.1"/>
    </source>
</evidence>
<evidence type="ECO:0000256" key="5">
    <source>
        <dbReference type="ARBA" id="ARBA00022837"/>
    </source>
</evidence>
<dbReference type="SUPFAM" id="SSF47473">
    <property type="entry name" value="EF-hand"/>
    <property type="match status" value="1"/>
</dbReference>
<feature type="compositionally biased region" description="Pro residues" evidence="7">
    <location>
        <begin position="10"/>
        <end position="29"/>
    </location>
</feature>
<dbReference type="GO" id="GO:0005737">
    <property type="term" value="C:cytoplasm"/>
    <property type="evidence" value="ECO:0007669"/>
    <property type="project" value="UniProtKB-SubCell"/>
</dbReference>
<dbReference type="PANTHER" id="PTHR46212">
    <property type="entry name" value="PEFLIN"/>
    <property type="match status" value="1"/>
</dbReference>
<feature type="region of interest" description="Disordered" evidence="7">
    <location>
        <begin position="1"/>
        <end position="95"/>
    </location>
</feature>
<evidence type="ECO:0000256" key="3">
    <source>
        <dbReference type="ARBA" id="ARBA00022723"/>
    </source>
</evidence>
<dbReference type="InterPro" id="IPR011992">
    <property type="entry name" value="EF-hand-dom_pair"/>
</dbReference>
<dbReference type="InterPro" id="IPR051426">
    <property type="entry name" value="Peflin/Sorcin_CaBP"/>
</dbReference>
<dbReference type="EMBL" id="JADGJD010001467">
    <property type="protein sequence ID" value="KAJ3041683.1"/>
    <property type="molecule type" value="Genomic_DNA"/>
</dbReference>
<sequence>MSYYTNPNAPNLPPRRPGYPAQPYPPPAPQSQGSFGYGTPTTTAAPSYGGTYNPYAARPNTYNPPPTPPVTTSTYHSSSTPASPPLTPGSTTSNATITTLEKALAKERKERAELEQREVERITSISLLEEKLRTMTIERSKVEERASTLVHAEEQLLTVQREREQLKARANLVPQLETKLRLEQDEKQKLQQRLATYPAQVAEFEHRLKLEQAEKQRLEMRLSTLQSLEFAIQSERDAKAAVERRLTDLDSELKASQQALLDLGRTKAELENTIRSKDLEISSLQDRITSFSADESSGFSKLNAEITALKASLDERDRELAGLGERLIAETAALNERLYVEASEKVALAGQVRELLVKYEPPPPLVGDEKLYERPPPTDPLPMPKGADPELWHYYTSVDPYHLKAINAAQLEAALNNGPWPPLSYPTAQALHTLYDRTFKSLSFDDFVKVYELVTKWKEVFHKFDGHEAETEFRFMDRKDMKAALKLGGVLVSTKFLENMWGRVRKSNSPIGWDDFVLYAAKIKLIADAFREKDMDKDNWVTISYDQFFDLITNCSL</sequence>
<keyword evidence="9" id="KW-1185">Reference proteome</keyword>
<evidence type="ECO:0000256" key="4">
    <source>
        <dbReference type="ARBA" id="ARBA00022737"/>
    </source>
</evidence>
<gene>
    <name evidence="8" type="ORF">HK097_002199</name>
</gene>
<comment type="subcellular location">
    <subcellularLocation>
        <location evidence="1">Cytoplasm</location>
    </subcellularLocation>
</comment>
<evidence type="ECO:0000256" key="2">
    <source>
        <dbReference type="ARBA" id="ARBA00022490"/>
    </source>
</evidence>
<name>A0AAD5WYI8_9FUNG</name>
<comment type="caution">
    <text evidence="8">The sequence shown here is derived from an EMBL/GenBank/DDBJ whole genome shotgun (WGS) entry which is preliminary data.</text>
</comment>
<keyword evidence="3" id="KW-0479">Metal-binding</keyword>
<protein>
    <submittedName>
        <fullName evidence="8">Uncharacterized protein</fullName>
    </submittedName>
</protein>
<dbReference type="Gene3D" id="1.10.238.10">
    <property type="entry name" value="EF-hand"/>
    <property type="match status" value="1"/>
</dbReference>
<keyword evidence="6" id="KW-0175">Coiled coil</keyword>
<evidence type="ECO:0000256" key="1">
    <source>
        <dbReference type="ARBA" id="ARBA00004496"/>
    </source>
</evidence>
<dbReference type="Proteomes" id="UP001212841">
    <property type="component" value="Unassembled WGS sequence"/>
</dbReference>
<feature type="compositionally biased region" description="Low complexity" evidence="7">
    <location>
        <begin position="70"/>
        <end position="81"/>
    </location>
</feature>
<proteinExistence type="predicted"/>